<evidence type="ECO:0000313" key="1">
    <source>
        <dbReference type="EMBL" id="ASF00027.1"/>
    </source>
</evidence>
<proteinExistence type="predicted"/>
<reference evidence="1" key="2">
    <citation type="journal article" date="2017" name="Nat. Commun.">
        <title>Single-virus genomics reveals hidden cosmopolitan and abundant viruses.</title>
        <authorList>
            <person name="Martinez-Hernandez F."/>
            <person name="Fornas O."/>
            <person name="Lluesma Gomez M."/>
            <person name="Bolduc B."/>
            <person name="de la Cruz Pena M.J."/>
            <person name="Martinez J.M."/>
            <person name="Anton J."/>
            <person name="Gasol J.M."/>
            <person name="Rosselli R."/>
            <person name="Rodriguez-Valera F."/>
            <person name="Sullivan M.B."/>
            <person name="Acinas S.G."/>
            <person name="Martinez-Garcia M."/>
        </authorList>
    </citation>
    <scope>NUCLEOTIDE SEQUENCE</scope>
</reference>
<dbReference type="EMBL" id="KY052811">
    <property type="protein sequence ID" value="ASF00027.1"/>
    <property type="molecule type" value="Genomic_DNA"/>
</dbReference>
<reference evidence="1" key="1">
    <citation type="submission" date="2016-10" db="EMBL/GenBank/DDBJ databases">
        <authorList>
            <person name="Varghese N."/>
        </authorList>
    </citation>
    <scope>NUCLEOTIDE SEQUENCE</scope>
</reference>
<protein>
    <submittedName>
        <fullName evidence="1">Uncharacterized protein</fullName>
    </submittedName>
</protein>
<name>A0A218ML69_9VIRU</name>
<accession>A0A218ML69</accession>
<organism evidence="1">
    <name type="scientific">uncultured virus</name>
    <dbReference type="NCBI Taxonomy" id="340016"/>
    <lineage>
        <taxon>Viruses</taxon>
        <taxon>environmental samples</taxon>
    </lineage>
</organism>
<sequence>MGIKSRSFLKNENRTFDNILDSIQGPLGVKSYTTEGTNLQLTNEDCGMVFLGTIGTDTGTSDGFTVFLPAPVAGAYFKIVNLNATLGNNSGAAILVKPTSDGAGTAADLFVGKTIVNNAITNVVAGVDIVTFVHNVSTCGDSIECVCDGTNWYAIVEADASGAMTMA</sequence>